<name>A0A5E4XIP2_9BURK</name>
<sequence length="46" mass="4787">MSKQEVGATFLCMRNAAFRFGGAVGAAPPVKTARDPGIHRGSGLRV</sequence>
<organism evidence="1 2">
    <name type="scientific">Pandoraea horticolens</name>
    <dbReference type="NCBI Taxonomy" id="2508298"/>
    <lineage>
        <taxon>Bacteria</taxon>
        <taxon>Pseudomonadati</taxon>
        <taxon>Pseudomonadota</taxon>
        <taxon>Betaproteobacteria</taxon>
        <taxon>Burkholderiales</taxon>
        <taxon>Burkholderiaceae</taxon>
        <taxon>Pandoraea</taxon>
    </lineage>
</organism>
<proteinExistence type="predicted"/>
<gene>
    <name evidence="1" type="ORF">PHO31112_03898</name>
</gene>
<dbReference type="EMBL" id="CABPSM010000012">
    <property type="protein sequence ID" value="VVE36241.1"/>
    <property type="molecule type" value="Genomic_DNA"/>
</dbReference>
<evidence type="ECO:0000313" key="2">
    <source>
        <dbReference type="Proteomes" id="UP000343317"/>
    </source>
</evidence>
<accession>A0A5E4XIP2</accession>
<dbReference type="Proteomes" id="UP000343317">
    <property type="component" value="Unassembled WGS sequence"/>
</dbReference>
<evidence type="ECO:0000313" key="1">
    <source>
        <dbReference type="EMBL" id="VVE36241.1"/>
    </source>
</evidence>
<protein>
    <submittedName>
        <fullName evidence="1">Uncharacterized protein</fullName>
    </submittedName>
</protein>
<dbReference type="AlphaFoldDB" id="A0A5E4XIP2"/>
<keyword evidence="2" id="KW-1185">Reference proteome</keyword>
<reference evidence="1 2" key="1">
    <citation type="submission" date="2019-08" db="EMBL/GenBank/DDBJ databases">
        <authorList>
            <person name="Peeters C."/>
        </authorList>
    </citation>
    <scope>NUCLEOTIDE SEQUENCE [LARGE SCALE GENOMIC DNA]</scope>
    <source>
        <strain evidence="1 2">LMG 31112</strain>
    </source>
</reference>